<reference evidence="26 27" key="1">
    <citation type="submission" date="2019-06" db="EMBL/GenBank/DDBJ databases">
        <title>Sequencing the genomes of 1000 actinobacteria strains.</title>
        <authorList>
            <person name="Klenk H.-P."/>
        </authorList>
    </citation>
    <scope>NUCLEOTIDE SEQUENCE [LARGE SCALE GENOMIC DNA]</scope>
    <source>
        <strain evidence="26 27">DSM 45671</strain>
    </source>
</reference>
<evidence type="ECO:0000256" key="7">
    <source>
        <dbReference type="ARBA" id="ARBA00022553"/>
    </source>
</evidence>
<evidence type="ECO:0000256" key="16">
    <source>
        <dbReference type="ARBA" id="ARBA00022989"/>
    </source>
</evidence>
<dbReference type="PANTHER" id="PTHR44936">
    <property type="entry name" value="SENSOR PROTEIN CREC"/>
    <property type="match status" value="1"/>
</dbReference>
<keyword evidence="19" id="KW-0843">Virulence</keyword>
<keyword evidence="10" id="KW-0547">Nucleotide-binding</keyword>
<evidence type="ECO:0000256" key="22">
    <source>
        <dbReference type="ARBA" id="ARBA00041776"/>
    </source>
</evidence>
<keyword evidence="17" id="KW-0902">Two-component regulatory system</keyword>
<keyword evidence="8" id="KW-0808">Transferase</keyword>
<comment type="subcellular location">
    <subcellularLocation>
        <location evidence="4">Cell membrane</location>
        <topology evidence="4">Multi-pass membrane protein</topology>
    </subcellularLocation>
</comment>
<feature type="domain" description="HAMP" evidence="25">
    <location>
        <begin position="167"/>
        <end position="219"/>
    </location>
</feature>
<dbReference type="Gene3D" id="3.30.565.10">
    <property type="entry name" value="Histidine kinase-like ATPase, C-terminal domain"/>
    <property type="match status" value="1"/>
</dbReference>
<dbReference type="InterPro" id="IPR005467">
    <property type="entry name" value="His_kinase_dom"/>
</dbReference>
<keyword evidence="9 23" id="KW-0812">Transmembrane</keyword>
<keyword evidence="11 26" id="KW-0418">Kinase</keyword>
<evidence type="ECO:0000256" key="23">
    <source>
        <dbReference type="SAM" id="Phobius"/>
    </source>
</evidence>
<feature type="domain" description="Histidine kinase" evidence="24">
    <location>
        <begin position="227"/>
        <end position="427"/>
    </location>
</feature>
<dbReference type="InterPro" id="IPR050980">
    <property type="entry name" value="2C_sensor_his_kinase"/>
</dbReference>
<proteinExistence type="predicted"/>
<dbReference type="PROSITE" id="PS50109">
    <property type="entry name" value="HIS_KIN"/>
    <property type="match status" value="1"/>
</dbReference>
<dbReference type="SUPFAM" id="SSF158472">
    <property type="entry name" value="HAMP domain-like"/>
    <property type="match status" value="1"/>
</dbReference>
<keyword evidence="27" id="KW-1185">Reference proteome</keyword>
<dbReference type="CDD" id="cd06225">
    <property type="entry name" value="HAMP"/>
    <property type="match status" value="1"/>
</dbReference>
<evidence type="ECO:0000256" key="17">
    <source>
        <dbReference type="ARBA" id="ARBA00023012"/>
    </source>
</evidence>
<sequence>MRTRIIGLAVWSAVLAIGLFGVPLAVAVFQYAMQVERSELQRAAVGVAIAVAGDVSDGDPIANLNMPGSVQVGVYDEDGVWLAGAGPGMERREIAQALVGGVGAGTDGGNLVVAVPVTEYNDVIGAVRATTPLSTVLQPVALVWGAMAALAAFAVAAAWLVGRRQARRLARPLEDLVVAARRLGEGDFSVRTRQGGIPEIDSVGNALNHTAGRLDDLLARERSLSADVTHQLRTPLAGLRLRLEAALEPPDQDLRSAIIASLADADRLELTIDELLALAHDERATGAGPLDLRALLGEMSPEWRERLALEGRGLDLNIDSGAPDPRASAAAVRQVLAVLLDNATTHGKGTVAVAVREATNAVAIDVSDEGRGVHEPESVLFAGRADQRNGHGIGLALARRLAEAEGGRLELACRTPPVFTLLLPSAIADLSANRPIPGVAAGDRG</sequence>
<dbReference type="OrthoDB" id="5499837at2"/>
<dbReference type="InterPro" id="IPR036890">
    <property type="entry name" value="HATPase_C_sf"/>
</dbReference>
<keyword evidence="16 23" id="KW-1133">Transmembrane helix</keyword>
<evidence type="ECO:0000259" key="24">
    <source>
        <dbReference type="PROSITE" id="PS50109"/>
    </source>
</evidence>
<keyword evidence="23" id="KW-0472">Membrane</keyword>
<evidence type="ECO:0000256" key="13">
    <source>
        <dbReference type="ARBA" id="ARBA00022840"/>
    </source>
</evidence>
<dbReference type="InterPro" id="IPR003660">
    <property type="entry name" value="HAMP_dom"/>
</dbReference>
<keyword evidence="15" id="KW-0904">Protein phosphatase</keyword>
<dbReference type="Pfam" id="PF00672">
    <property type="entry name" value="HAMP"/>
    <property type="match status" value="1"/>
</dbReference>
<evidence type="ECO:0000256" key="14">
    <source>
        <dbReference type="ARBA" id="ARBA00022842"/>
    </source>
</evidence>
<name>A0A561SH53_9PSEU</name>
<dbReference type="AlphaFoldDB" id="A0A561SH53"/>
<dbReference type="InterPro" id="IPR003594">
    <property type="entry name" value="HATPase_dom"/>
</dbReference>
<evidence type="ECO:0000256" key="12">
    <source>
        <dbReference type="ARBA" id="ARBA00022801"/>
    </source>
</evidence>
<keyword evidence="12" id="KW-0378">Hydrolase</keyword>
<evidence type="ECO:0000256" key="2">
    <source>
        <dbReference type="ARBA" id="ARBA00001936"/>
    </source>
</evidence>
<evidence type="ECO:0000256" key="21">
    <source>
        <dbReference type="ARBA" id="ARBA00040454"/>
    </source>
</evidence>
<dbReference type="PANTHER" id="PTHR44936:SF9">
    <property type="entry name" value="SENSOR PROTEIN CREC"/>
    <property type="match status" value="1"/>
</dbReference>
<keyword evidence="14" id="KW-0460">Magnesium</keyword>
<keyword evidence="20" id="KW-0464">Manganese</keyword>
<dbReference type="Pfam" id="PF00512">
    <property type="entry name" value="HisKA"/>
    <property type="match status" value="1"/>
</dbReference>
<evidence type="ECO:0000256" key="15">
    <source>
        <dbReference type="ARBA" id="ARBA00022912"/>
    </source>
</evidence>
<evidence type="ECO:0000256" key="5">
    <source>
        <dbReference type="ARBA" id="ARBA00012438"/>
    </source>
</evidence>
<comment type="catalytic activity">
    <reaction evidence="1">
        <text>ATP + protein L-histidine = ADP + protein N-phospho-L-histidine.</text>
        <dbReference type="EC" id="2.7.13.3"/>
    </reaction>
</comment>
<dbReference type="SMART" id="SM00388">
    <property type="entry name" value="HisKA"/>
    <property type="match status" value="1"/>
</dbReference>
<keyword evidence="6" id="KW-1003">Cell membrane</keyword>
<dbReference type="Pfam" id="PF02518">
    <property type="entry name" value="HATPase_c"/>
    <property type="match status" value="1"/>
</dbReference>
<evidence type="ECO:0000256" key="10">
    <source>
        <dbReference type="ARBA" id="ARBA00022741"/>
    </source>
</evidence>
<organism evidence="26 27">
    <name type="scientific">Pseudonocardia hierapolitana</name>
    <dbReference type="NCBI Taxonomy" id="1128676"/>
    <lineage>
        <taxon>Bacteria</taxon>
        <taxon>Bacillati</taxon>
        <taxon>Actinomycetota</taxon>
        <taxon>Actinomycetes</taxon>
        <taxon>Pseudonocardiales</taxon>
        <taxon>Pseudonocardiaceae</taxon>
        <taxon>Pseudonocardia</taxon>
    </lineage>
</organism>
<dbReference type="GO" id="GO:0000155">
    <property type="term" value="F:phosphorelay sensor kinase activity"/>
    <property type="evidence" value="ECO:0007669"/>
    <property type="project" value="InterPro"/>
</dbReference>
<evidence type="ECO:0000256" key="9">
    <source>
        <dbReference type="ARBA" id="ARBA00022692"/>
    </source>
</evidence>
<dbReference type="GO" id="GO:0005886">
    <property type="term" value="C:plasma membrane"/>
    <property type="evidence" value="ECO:0007669"/>
    <property type="project" value="UniProtKB-SubCell"/>
</dbReference>
<evidence type="ECO:0000259" key="25">
    <source>
        <dbReference type="PROSITE" id="PS50885"/>
    </source>
</evidence>
<keyword evidence="7" id="KW-0597">Phosphoprotein</keyword>
<dbReference type="Gene3D" id="1.10.287.130">
    <property type="match status" value="1"/>
</dbReference>
<dbReference type="SUPFAM" id="SSF47384">
    <property type="entry name" value="Homodimeric domain of signal transducing histidine kinase"/>
    <property type="match status" value="1"/>
</dbReference>
<dbReference type="EMBL" id="VIWU01000001">
    <property type="protein sequence ID" value="TWF74188.1"/>
    <property type="molecule type" value="Genomic_DNA"/>
</dbReference>
<evidence type="ECO:0000256" key="6">
    <source>
        <dbReference type="ARBA" id="ARBA00022475"/>
    </source>
</evidence>
<dbReference type="EC" id="2.7.13.3" evidence="5"/>
<evidence type="ECO:0000313" key="27">
    <source>
        <dbReference type="Proteomes" id="UP000321261"/>
    </source>
</evidence>
<dbReference type="SMART" id="SM00387">
    <property type="entry name" value="HATPase_c"/>
    <property type="match status" value="1"/>
</dbReference>
<evidence type="ECO:0000256" key="8">
    <source>
        <dbReference type="ARBA" id="ARBA00022679"/>
    </source>
</evidence>
<dbReference type="PROSITE" id="PS50885">
    <property type="entry name" value="HAMP"/>
    <property type="match status" value="1"/>
</dbReference>
<dbReference type="SMART" id="SM00304">
    <property type="entry name" value="HAMP"/>
    <property type="match status" value="1"/>
</dbReference>
<dbReference type="PRINTS" id="PR00344">
    <property type="entry name" value="BCTRLSENSOR"/>
</dbReference>
<evidence type="ECO:0000256" key="4">
    <source>
        <dbReference type="ARBA" id="ARBA00004651"/>
    </source>
</evidence>
<dbReference type="GO" id="GO:0004721">
    <property type="term" value="F:phosphoprotein phosphatase activity"/>
    <property type="evidence" value="ECO:0007669"/>
    <property type="project" value="UniProtKB-KW"/>
</dbReference>
<comment type="caution">
    <text evidence="26">The sequence shown here is derived from an EMBL/GenBank/DDBJ whole genome shotgun (WGS) entry which is preliminary data.</text>
</comment>
<dbReference type="CDD" id="cd00082">
    <property type="entry name" value="HisKA"/>
    <property type="match status" value="1"/>
</dbReference>
<keyword evidence="18" id="KW-0346">Stress response</keyword>
<gene>
    <name evidence="26" type="ORF">FHX44_1167</name>
</gene>
<evidence type="ECO:0000256" key="3">
    <source>
        <dbReference type="ARBA" id="ARBA00001946"/>
    </source>
</evidence>
<dbReference type="SUPFAM" id="SSF55874">
    <property type="entry name" value="ATPase domain of HSP90 chaperone/DNA topoisomerase II/histidine kinase"/>
    <property type="match status" value="1"/>
</dbReference>
<evidence type="ECO:0000256" key="18">
    <source>
        <dbReference type="ARBA" id="ARBA00023016"/>
    </source>
</evidence>
<accession>A0A561SH53</accession>
<dbReference type="Gene3D" id="6.10.340.10">
    <property type="match status" value="1"/>
</dbReference>
<keyword evidence="13" id="KW-0067">ATP-binding</keyword>
<evidence type="ECO:0000256" key="19">
    <source>
        <dbReference type="ARBA" id="ARBA00023026"/>
    </source>
</evidence>
<dbReference type="GO" id="GO:0005524">
    <property type="term" value="F:ATP binding"/>
    <property type="evidence" value="ECO:0007669"/>
    <property type="project" value="UniProtKB-KW"/>
</dbReference>
<dbReference type="Proteomes" id="UP000321261">
    <property type="component" value="Unassembled WGS sequence"/>
</dbReference>
<dbReference type="InterPro" id="IPR003661">
    <property type="entry name" value="HisK_dim/P_dom"/>
</dbReference>
<evidence type="ECO:0000256" key="1">
    <source>
        <dbReference type="ARBA" id="ARBA00000085"/>
    </source>
</evidence>
<evidence type="ECO:0000256" key="20">
    <source>
        <dbReference type="ARBA" id="ARBA00023211"/>
    </source>
</evidence>
<feature type="transmembrane region" description="Helical" evidence="23">
    <location>
        <begin position="141"/>
        <end position="161"/>
    </location>
</feature>
<evidence type="ECO:0000313" key="26">
    <source>
        <dbReference type="EMBL" id="TWF74188.1"/>
    </source>
</evidence>
<protein>
    <recommendedName>
        <fullName evidence="21">Signal transduction histidine-protein kinase/phosphatase MprB</fullName>
        <ecNumber evidence="5">2.7.13.3</ecNumber>
    </recommendedName>
    <alternativeName>
        <fullName evidence="22">Mycobacterial persistence regulator B</fullName>
    </alternativeName>
</protein>
<dbReference type="InterPro" id="IPR036097">
    <property type="entry name" value="HisK_dim/P_sf"/>
</dbReference>
<evidence type="ECO:0000256" key="11">
    <source>
        <dbReference type="ARBA" id="ARBA00022777"/>
    </source>
</evidence>
<dbReference type="InterPro" id="IPR004358">
    <property type="entry name" value="Sig_transdc_His_kin-like_C"/>
</dbReference>
<comment type="cofactor">
    <cofactor evidence="2">
        <name>Mn(2+)</name>
        <dbReference type="ChEBI" id="CHEBI:29035"/>
    </cofactor>
</comment>
<comment type="cofactor">
    <cofactor evidence="3">
        <name>Mg(2+)</name>
        <dbReference type="ChEBI" id="CHEBI:18420"/>
    </cofactor>
</comment>